<evidence type="ECO:0000313" key="2">
    <source>
        <dbReference type="Proteomes" id="UP000823617"/>
    </source>
</evidence>
<name>A0A9D9HKW8_9BACT</name>
<evidence type="ECO:0000313" key="1">
    <source>
        <dbReference type="EMBL" id="MBO8455730.1"/>
    </source>
</evidence>
<comment type="caution">
    <text evidence="1">The sequence shown here is derived from an EMBL/GenBank/DDBJ whole genome shotgun (WGS) entry which is preliminary data.</text>
</comment>
<sequence length="86" mass="9866">MNTTPVTRCTELFPLLMNFTPATPVEEWDGNEKVLYDEIKEIVYDTRTIGTKSLKHKQTKYNKSSTGCSIKPDEKVNLIDDKKTVK</sequence>
<dbReference type="Proteomes" id="UP000823617">
    <property type="component" value="Unassembled WGS sequence"/>
</dbReference>
<gene>
    <name evidence="1" type="ORF">IAC08_04940</name>
</gene>
<reference evidence="1" key="1">
    <citation type="submission" date="2020-10" db="EMBL/GenBank/DDBJ databases">
        <authorList>
            <person name="Gilroy R."/>
        </authorList>
    </citation>
    <scope>NUCLEOTIDE SEQUENCE</scope>
    <source>
        <strain evidence="1">B1-3475</strain>
    </source>
</reference>
<reference evidence="1" key="2">
    <citation type="journal article" date="2021" name="PeerJ">
        <title>Extensive microbial diversity within the chicken gut microbiome revealed by metagenomics and culture.</title>
        <authorList>
            <person name="Gilroy R."/>
            <person name="Ravi A."/>
            <person name="Getino M."/>
            <person name="Pursley I."/>
            <person name="Horton D.L."/>
            <person name="Alikhan N.F."/>
            <person name="Baker D."/>
            <person name="Gharbi K."/>
            <person name="Hall N."/>
            <person name="Watson M."/>
            <person name="Adriaenssens E.M."/>
            <person name="Foster-Nyarko E."/>
            <person name="Jarju S."/>
            <person name="Secka A."/>
            <person name="Antonio M."/>
            <person name="Oren A."/>
            <person name="Chaudhuri R.R."/>
            <person name="La Ragione R."/>
            <person name="Hildebrand F."/>
            <person name="Pallen M.J."/>
        </authorList>
    </citation>
    <scope>NUCLEOTIDE SEQUENCE</scope>
    <source>
        <strain evidence="1">B1-3475</strain>
    </source>
</reference>
<organism evidence="1 2">
    <name type="scientific">Candidatus Cryptobacteroides intestinigallinarum</name>
    <dbReference type="NCBI Taxonomy" id="2840767"/>
    <lineage>
        <taxon>Bacteria</taxon>
        <taxon>Pseudomonadati</taxon>
        <taxon>Bacteroidota</taxon>
        <taxon>Bacteroidia</taxon>
        <taxon>Bacteroidales</taxon>
        <taxon>Candidatus Cryptobacteroides</taxon>
    </lineage>
</organism>
<dbReference type="EMBL" id="JADIMK010000049">
    <property type="protein sequence ID" value="MBO8455730.1"/>
    <property type="molecule type" value="Genomic_DNA"/>
</dbReference>
<protein>
    <submittedName>
        <fullName evidence="1">Uncharacterized protein</fullName>
    </submittedName>
</protein>
<proteinExistence type="predicted"/>
<dbReference type="AlphaFoldDB" id="A0A9D9HKW8"/>
<accession>A0A9D9HKW8</accession>